<reference evidence="2 3" key="1">
    <citation type="submission" date="2021-06" db="EMBL/GenBank/DDBJ databases">
        <authorList>
            <person name="Sun Q."/>
            <person name="Li D."/>
        </authorList>
    </citation>
    <scope>NUCLEOTIDE SEQUENCE [LARGE SCALE GENOMIC DNA]</scope>
    <source>
        <strain evidence="2 3">N19</strain>
    </source>
</reference>
<dbReference type="Proteomes" id="UP001196301">
    <property type="component" value="Unassembled WGS sequence"/>
</dbReference>
<dbReference type="EMBL" id="JAHLOQ010000008">
    <property type="protein sequence ID" value="MBU5335718.1"/>
    <property type="molecule type" value="Genomic_DNA"/>
</dbReference>
<evidence type="ECO:0000313" key="3">
    <source>
        <dbReference type="Proteomes" id="UP001196301"/>
    </source>
</evidence>
<organism evidence="2 3">
    <name type="scientific">Intestinibacter bartlettii</name>
    <dbReference type="NCBI Taxonomy" id="261299"/>
    <lineage>
        <taxon>Bacteria</taxon>
        <taxon>Bacillati</taxon>
        <taxon>Bacillota</taxon>
        <taxon>Clostridia</taxon>
        <taxon>Peptostreptococcales</taxon>
        <taxon>Peptostreptococcaceae</taxon>
        <taxon>Intestinibacter</taxon>
    </lineage>
</organism>
<proteinExistence type="predicted"/>
<sequence length="162" mass="18270">MDINFNEITSGVMIKLSDNIEKDDILSSDEKFLEDQSNIDIIAKTCFKKIDKGFINRVTFNKGGFIVCGDNLLQQSSDSDVEKVFSHLGIKGIIAKSFNEKHKDNLIKNGIIPMQFIDDKQYNDVGLYDILKVKNLLEDLSKGIVEVVNITKGDSFFVKTEL</sequence>
<keyword evidence="3" id="KW-1185">Reference proteome</keyword>
<comment type="caution">
    <text evidence="2">The sequence shown here is derived from an EMBL/GenBank/DDBJ whole genome shotgun (WGS) entry which is preliminary data.</text>
</comment>
<evidence type="ECO:0000313" key="2">
    <source>
        <dbReference type="EMBL" id="MBU5335718.1"/>
    </source>
</evidence>
<protein>
    <recommendedName>
        <fullName evidence="1">Aconitase A/isopropylmalate dehydratase small subunit swivel domain-containing protein</fullName>
    </recommendedName>
</protein>
<dbReference type="Pfam" id="PF00694">
    <property type="entry name" value="Aconitase_C"/>
    <property type="match status" value="1"/>
</dbReference>
<name>A0ABS6DWA7_9FIRM</name>
<dbReference type="InterPro" id="IPR000573">
    <property type="entry name" value="AconitaseA/IPMdHydase_ssu_swvl"/>
</dbReference>
<evidence type="ECO:0000259" key="1">
    <source>
        <dbReference type="Pfam" id="PF00694"/>
    </source>
</evidence>
<feature type="domain" description="Aconitase A/isopropylmalate dehydratase small subunit swivel" evidence="1">
    <location>
        <begin position="70"/>
        <end position="116"/>
    </location>
</feature>
<gene>
    <name evidence="2" type="ORF">KQI20_04620</name>
</gene>
<dbReference type="RefSeq" id="WP_216568857.1">
    <property type="nucleotide sequence ID" value="NZ_JAHLOQ010000008.1"/>
</dbReference>
<accession>A0ABS6DWA7</accession>